<dbReference type="Proteomes" id="UP001159427">
    <property type="component" value="Unassembled WGS sequence"/>
</dbReference>
<evidence type="ECO:0000313" key="2">
    <source>
        <dbReference type="EMBL" id="CAH3027301.1"/>
    </source>
</evidence>
<evidence type="ECO:0000256" key="1">
    <source>
        <dbReference type="SAM" id="MobiDB-lite"/>
    </source>
</evidence>
<proteinExistence type="predicted"/>
<comment type="caution">
    <text evidence="2">The sequence shown here is derived from an EMBL/GenBank/DDBJ whole genome shotgun (WGS) entry which is preliminary data.</text>
</comment>
<organism evidence="2 3">
    <name type="scientific">Porites evermanni</name>
    <dbReference type="NCBI Taxonomy" id="104178"/>
    <lineage>
        <taxon>Eukaryota</taxon>
        <taxon>Metazoa</taxon>
        <taxon>Cnidaria</taxon>
        <taxon>Anthozoa</taxon>
        <taxon>Hexacorallia</taxon>
        <taxon>Scleractinia</taxon>
        <taxon>Fungiina</taxon>
        <taxon>Poritidae</taxon>
        <taxon>Porites</taxon>
    </lineage>
</organism>
<feature type="compositionally biased region" description="Basic and acidic residues" evidence="1">
    <location>
        <begin position="98"/>
        <end position="110"/>
    </location>
</feature>
<keyword evidence="3" id="KW-1185">Reference proteome</keyword>
<sequence length="110" mass="12436">MGHSRGLNHACDSLLSTAADREAALTWGKEIWFRKSVVLEMVLEGENCLDEIFKILNNIKEPQFCGLEKGLKDRLKILERDSKARKREAKRGSGKSNRQRDEGKGHGEAQ</sequence>
<accession>A0ABN8MFQ0</accession>
<protein>
    <submittedName>
        <fullName evidence="2">Uncharacterized protein</fullName>
    </submittedName>
</protein>
<dbReference type="EMBL" id="CALNXI010000446">
    <property type="protein sequence ID" value="CAH3027301.1"/>
    <property type="molecule type" value="Genomic_DNA"/>
</dbReference>
<reference evidence="2 3" key="1">
    <citation type="submission" date="2022-05" db="EMBL/GenBank/DDBJ databases">
        <authorList>
            <consortium name="Genoscope - CEA"/>
            <person name="William W."/>
        </authorList>
    </citation>
    <scope>NUCLEOTIDE SEQUENCE [LARGE SCALE GENOMIC DNA]</scope>
</reference>
<feature type="region of interest" description="Disordered" evidence="1">
    <location>
        <begin position="82"/>
        <end position="110"/>
    </location>
</feature>
<gene>
    <name evidence="2" type="ORF">PEVE_00031253</name>
</gene>
<evidence type="ECO:0000313" key="3">
    <source>
        <dbReference type="Proteomes" id="UP001159427"/>
    </source>
</evidence>
<feature type="compositionally biased region" description="Basic residues" evidence="1">
    <location>
        <begin position="83"/>
        <end position="93"/>
    </location>
</feature>
<name>A0ABN8MFQ0_9CNID</name>